<feature type="non-terminal residue" evidence="1">
    <location>
        <position position="47"/>
    </location>
</feature>
<protein>
    <submittedName>
        <fullName evidence="1">Uncharacterized protein</fullName>
    </submittedName>
</protein>
<gene>
    <name evidence="1" type="ORF">IAD06_02755</name>
</gene>
<reference evidence="1" key="1">
    <citation type="submission" date="2020-10" db="EMBL/GenBank/DDBJ databases">
        <authorList>
            <person name="Gilroy R."/>
        </authorList>
    </citation>
    <scope>NUCLEOTIDE SEQUENCE</scope>
    <source>
        <strain evidence="1">21143</strain>
    </source>
</reference>
<name>A0A9D1GDP1_9BACT</name>
<sequence length="47" mass="5419">MTYPQNFEEKIGFDKIRGLICDRCLSTLGSERVAGMQFQTSFDTIDR</sequence>
<organism evidence="1 2">
    <name type="scientific">Candidatus Caccoplasma intestinavium</name>
    <dbReference type="NCBI Taxonomy" id="2840716"/>
    <lineage>
        <taxon>Bacteria</taxon>
        <taxon>Pseudomonadati</taxon>
        <taxon>Bacteroidota</taxon>
        <taxon>Bacteroidia</taxon>
        <taxon>Bacteroidales</taxon>
        <taxon>Bacteroidaceae</taxon>
        <taxon>Bacteroidaceae incertae sedis</taxon>
        <taxon>Candidatus Caccoplasma</taxon>
    </lineage>
</organism>
<dbReference type="AlphaFoldDB" id="A0A9D1GDP1"/>
<dbReference type="EMBL" id="DVKT01000021">
    <property type="protein sequence ID" value="HIT38946.1"/>
    <property type="molecule type" value="Genomic_DNA"/>
</dbReference>
<comment type="caution">
    <text evidence="1">The sequence shown here is derived from an EMBL/GenBank/DDBJ whole genome shotgun (WGS) entry which is preliminary data.</text>
</comment>
<accession>A0A9D1GDP1</accession>
<evidence type="ECO:0000313" key="1">
    <source>
        <dbReference type="EMBL" id="HIT38946.1"/>
    </source>
</evidence>
<reference evidence="1" key="2">
    <citation type="journal article" date="2021" name="PeerJ">
        <title>Extensive microbial diversity within the chicken gut microbiome revealed by metagenomics and culture.</title>
        <authorList>
            <person name="Gilroy R."/>
            <person name="Ravi A."/>
            <person name="Getino M."/>
            <person name="Pursley I."/>
            <person name="Horton D.L."/>
            <person name="Alikhan N.F."/>
            <person name="Baker D."/>
            <person name="Gharbi K."/>
            <person name="Hall N."/>
            <person name="Watson M."/>
            <person name="Adriaenssens E.M."/>
            <person name="Foster-Nyarko E."/>
            <person name="Jarju S."/>
            <person name="Secka A."/>
            <person name="Antonio M."/>
            <person name="Oren A."/>
            <person name="Chaudhuri R.R."/>
            <person name="La Ragione R."/>
            <person name="Hildebrand F."/>
            <person name="Pallen M.J."/>
        </authorList>
    </citation>
    <scope>NUCLEOTIDE SEQUENCE</scope>
    <source>
        <strain evidence="1">21143</strain>
    </source>
</reference>
<dbReference type="Proteomes" id="UP000886722">
    <property type="component" value="Unassembled WGS sequence"/>
</dbReference>
<evidence type="ECO:0000313" key="2">
    <source>
        <dbReference type="Proteomes" id="UP000886722"/>
    </source>
</evidence>
<proteinExistence type="predicted"/>